<name>L9Z915_9EURY</name>
<evidence type="ECO:0000313" key="3">
    <source>
        <dbReference type="Proteomes" id="UP000011592"/>
    </source>
</evidence>
<feature type="transmembrane region" description="Helical" evidence="1">
    <location>
        <begin position="12"/>
        <end position="30"/>
    </location>
</feature>
<protein>
    <submittedName>
        <fullName evidence="2">Uncharacterized protein</fullName>
    </submittedName>
</protein>
<sequence>MQTNSAVDIVSARRGLLVGFMAGLGVAFNYGTTITTAADGALFVAIAVAIGYPVLTLCSLCSGRF</sequence>
<dbReference type="RefSeq" id="WP_008453164.1">
    <property type="nucleotide sequence ID" value="NZ_AOIJ01000033.1"/>
</dbReference>
<dbReference type="AlphaFoldDB" id="L9Z915"/>
<evidence type="ECO:0000313" key="2">
    <source>
        <dbReference type="EMBL" id="ELY82985.1"/>
    </source>
</evidence>
<dbReference type="Proteomes" id="UP000011592">
    <property type="component" value="Unassembled WGS sequence"/>
</dbReference>
<keyword evidence="1" id="KW-0472">Membrane</keyword>
<keyword evidence="3" id="KW-1185">Reference proteome</keyword>
<accession>L9Z915</accession>
<comment type="caution">
    <text evidence="2">The sequence shown here is derived from an EMBL/GenBank/DDBJ whole genome shotgun (WGS) entry which is preliminary data.</text>
</comment>
<proteinExistence type="predicted"/>
<gene>
    <name evidence="2" type="ORF">C486_03879</name>
</gene>
<keyword evidence="1" id="KW-0812">Transmembrane</keyword>
<keyword evidence="1" id="KW-1133">Transmembrane helix</keyword>
<dbReference type="EMBL" id="AOIJ01000033">
    <property type="protein sequence ID" value="ELY82985.1"/>
    <property type="molecule type" value="Genomic_DNA"/>
</dbReference>
<organism evidence="2 3">
    <name type="scientific">Natrinema gari JCM 14663</name>
    <dbReference type="NCBI Taxonomy" id="1230459"/>
    <lineage>
        <taxon>Archaea</taxon>
        <taxon>Methanobacteriati</taxon>
        <taxon>Methanobacteriota</taxon>
        <taxon>Stenosarchaea group</taxon>
        <taxon>Halobacteria</taxon>
        <taxon>Halobacteriales</taxon>
        <taxon>Natrialbaceae</taxon>
        <taxon>Natrinema</taxon>
    </lineage>
</organism>
<dbReference type="PATRIC" id="fig|1230459.4.peg.774"/>
<reference evidence="2 3" key="1">
    <citation type="journal article" date="2014" name="PLoS Genet.">
        <title>Phylogenetically driven sequencing of extremely halophilic archaea reveals strategies for static and dynamic osmo-response.</title>
        <authorList>
            <person name="Becker E.A."/>
            <person name="Seitzer P.M."/>
            <person name="Tritt A."/>
            <person name="Larsen D."/>
            <person name="Krusor M."/>
            <person name="Yao A.I."/>
            <person name="Wu D."/>
            <person name="Madern D."/>
            <person name="Eisen J.A."/>
            <person name="Darling A.E."/>
            <person name="Facciotti M.T."/>
        </authorList>
    </citation>
    <scope>NUCLEOTIDE SEQUENCE [LARGE SCALE GENOMIC DNA]</scope>
    <source>
        <strain evidence="2 3">JCM 14663</strain>
    </source>
</reference>
<feature type="transmembrane region" description="Helical" evidence="1">
    <location>
        <begin position="42"/>
        <end position="61"/>
    </location>
</feature>
<evidence type="ECO:0000256" key="1">
    <source>
        <dbReference type="SAM" id="Phobius"/>
    </source>
</evidence>